<proteinExistence type="predicted"/>
<protein>
    <recommendedName>
        <fullName evidence="4">Secreted protein</fullName>
    </recommendedName>
</protein>
<evidence type="ECO:0000313" key="3">
    <source>
        <dbReference type="Proteomes" id="UP001054945"/>
    </source>
</evidence>
<feature type="signal peptide" evidence="1">
    <location>
        <begin position="1"/>
        <end position="21"/>
    </location>
</feature>
<name>A0AAV4MIJ0_CAEEX</name>
<comment type="caution">
    <text evidence="2">The sequence shown here is derived from an EMBL/GenBank/DDBJ whole genome shotgun (WGS) entry which is preliminary data.</text>
</comment>
<keyword evidence="3" id="KW-1185">Reference proteome</keyword>
<dbReference type="EMBL" id="BPLR01002220">
    <property type="protein sequence ID" value="GIX71442.1"/>
    <property type="molecule type" value="Genomic_DNA"/>
</dbReference>
<dbReference type="AlphaFoldDB" id="A0AAV4MIJ0"/>
<evidence type="ECO:0008006" key="4">
    <source>
        <dbReference type="Google" id="ProtNLM"/>
    </source>
</evidence>
<evidence type="ECO:0000313" key="2">
    <source>
        <dbReference type="EMBL" id="GIX71442.1"/>
    </source>
</evidence>
<sequence>MSLGILLTLLFGRLLRRSGFSNVTFQAHKAICCCCNQGVLIPNPCRLLLDIRICDWAPDGLAIRYATPYWFQTARH</sequence>
<gene>
    <name evidence="2" type="ORF">CEXT_782521</name>
</gene>
<evidence type="ECO:0000256" key="1">
    <source>
        <dbReference type="SAM" id="SignalP"/>
    </source>
</evidence>
<accession>A0AAV4MIJ0</accession>
<organism evidence="2 3">
    <name type="scientific">Caerostris extrusa</name>
    <name type="common">Bark spider</name>
    <name type="synonym">Caerostris bankana</name>
    <dbReference type="NCBI Taxonomy" id="172846"/>
    <lineage>
        <taxon>Eukaryota</taxon>
        <taxon>Metazoa</taxon>
        <taxon>Ecdysozoa</taxon>
        <taxon>Arthropoda</taxon>
        <taxon>Chelicerata</taxon>
        <taxon>Arachnida</taxon>
        <taxon>Araneae</taxon>
        <taxon>Araneomorphae</taxon>
        <taxon>Entelegynae</taxon>
        <taxon>Araneoidea</taxon>
        <taxon>Araneidae</taxon>
        <taxon>Caerostris</taxon>
    </lineage>
</organism>
<keyword evidence="1" id="KW-0732">Signal</keyword>
<feature type="chain" id="PRO_5043820029" description="Secreted protein" evidence="1">
    <location>
        <begin position="22"/>
        <end position="76"/>
    </location>
</feature>
<dbReference type="Proteomes" id="UP001054945">
    <property type="component" value="Unassembled WGS sequence"/>
</dbReference>
<reference evidence="2 3" key="1">
    <citation type="submission" date="2021-06" db="EMBL/GenBank/DDBJ databases">
        <title>Caerostris extrusa draft genome.</title>
        <authorList>
            <person name="Kono N."/>
            <person name="Arakawa K."/>
        </authorList>
    </citation>
    <scope>NUCLEOTIDE SEQUENCE [LARGE SCALE GENOMIC DNA]</scope>
</reference>